<dbReference type="Pfam" id="PF05195">
    <property type="entry name" value="AMP_N"/>
    <property type="match status" value="1"/>
</dbReference>
<accession>A0A831K862</accession>
<reference evidence="14" key="1">
    <citation type="journal article" date="2020" name="mSystems">
        <title>Genome- and Community-Level Interaction Insights into Carbon Utilization and Element Cycling Functions of Hydrothermarchaeota in Hydrothermal Sediment.</title>
        <authorList>
            <person name="Zhou Z."/>
            <person name="Liu Y."/>
            <person name="Xu W."/>
            <person name="Pan J."/>
            <person name="Luo Z.H."/>
            <person name="Li M."/>
        </authorList>
    </citation>
    <scope>NUCLEOTIDE SEQUENCE [LARGE SCALE GENOMIC DNA]</scope>
    <source>
        <strain evidence="14">HyVt-26</strain>
    </source>
</reference>
<dbReference type="GO" id="GO:0006508">
    <property type="term" value="P:proteolysis"/>
    <property type="evidence" value="ECO:0007669"/>
    <property type="project" value="UniProtKB-KW"/>
</dbReference>
<dbReference type="AlphaFoldDB" id="A0A831K862"/>
<evidence type="ECO:0000256" key="12">
    <source>
        <dbReference type="ARBA" id="ARBA00081411"/>
    </source>
</evidence>
<dbReference type="Gene3D" id="3.90.230.10">
    <property type="entry name" value="Creatinase/methionine aminopeptidase superfamily"/>
    <property type="match status" value="1"/>
</dbReference>
<keyword evidence="5" id="KW-0645">Protease</keyword>
<dbReference type="PANTHER" id="PTHR43226:SF4">
    <property type="entry name" value="XAA-PRO AMINOPEPTIDASE 3"/>
    <property type="match status" value="1"/>
</dbReference>
<proteinExistence type="inferred from homology"/>
<evidence type="ECO:0000313" key="14">
    <source>
        <dbReference type="EMBL" id="HDK37685.1"/>
    </source>
</evidence>
<evidence type="ECO:0000256" key="6">
    <source>
        <dbReference type="ARBA" id="ARBA00022723"/>
    </source>
</evidence>
<dbReference type="Pfam" id="PF00557">
    <property type="entry name" value="Peptidase_M24"/>
    <property type="match status" value="1"/>
</dbReference>
<dbReference type="EC" id="3.4.11.9" evidence="4"/>
<protein>
    <recommendedName>
        <fullName evidence="10">Xaa-Pro aminopeptidase</fullName>
        <ecNumber evidence="4">3.4.11.9</ecNumber>
    </recommendedName>
    <alternativeName>
        <fullName evidence="11">Aminopeptidase P II</fullName>
    </alternativeName>
    <alternativeName>
        <fullName evidence="12">X-Pro aminopeptidase</fullName>
    </alternativeName>
</protein>
<evidence type="ECO:0000256" key="8">
    <source>
        <dbReference type="ARBA" id="ARBA00023049"/>
    </source>
</evidence>
<gene>
    <name evidence="14" type="ORF">ENG92_01535</name>
</gene>
<name>A0A831K862_9GAMM</name>
<dbReference type="InterPro" id="IPR007865">
    <property type="entry name" value="Aminopep_P_N"/>
</dbReference>
<dbReference type="Gene3D" id="3.40.350.10">
    <property type="entry name" value="Creatinase/prolidase N-terminal domain"/>
    <property type="match status" value="1"/>
</dbReference>
<comment type="cofactor">
    <cofactor evidence="2">
        <name>Mn(2+)</name>
        <dbReference type="ChEBI" id="CHEBI:29035"/>
    </cofactor>
</comment>
<dbReference type="PRINTS" id="PR00599">
    <property type="entry name" value="MAPEPTIDASE"/>
</dbReference>
<comment type="catalytic activity">
    <reaction evidence="1">
        <text>Release of any N-terminal amino acid, including proline, that is linked to proline, even from a dipeptide or tripeptide.</text>
        <dbReference type="EC" id="3.4.11.9"/>
    </reaction>
</comment>
<dbReference type="InterPro" id="IPR001714">
    <property type="entry name" value="Pept_M24_MAP"/>
</dbReference>
<keyword evidence="6" id="KW-0479">Metal-binding</keyword>
<evidence type="ECO:0000256" key="5">
    <source>
        <dbReference type="ARBA" id="ARBA00022670"/>
    </source>
</evidence>
<evidence type="ECO:0000256" key="11">
    <source>
        <dbReference type="ARBA" id="ARBA00075356"/>
    </source>
</evidence>
<dbReference type="InterPro" id="IPR000994">
    <property type="entry name" value="Pept_M24"/>
</dbReference>
<keyword evidence="7" id="KW-0378">Hydrolase</keyword>
<dbReference type="GO" id="GO:0070006">
    <property type="term" value="F:metalloaminopeptidase activity"/>
    <property type="evidence" value="ECO:0007669"/>
    <property type="project" value="InterPro"/>
</dbReference>
<evidence type="ECO:0000256" key="1">
    <source>
        <dbReference type="ARBA" id="ARBA00001424"/>
    </source>
</evidence>
<evidence type="ECO:0000256" key="2">
    <source>
        <dbReference type="ARBA" id="ARBA00001936"/>
    </source>
</evidence>
<organism evidence="14">
    <name type="scientific">Thiolapillus brandeum</name>
    <dbReference type="NCBI Taxonomy" id="1076588"/>
    <lineage>
        <taxon>Bacteria</taxon>
        <taxon>Pseudomonadati</taxon>
        <taxon>Pseudomonadota</taxon>
        <taxon>Gammaproteobacteria</taxon>
        <taxon>Chromatiales</taxon>
        <taxon>Sedimenticolaceae</taxon>
        <taxon>Thiolapillus</taxon>
    </lineage>
</organism>
<keyword evidence="9" id="KW-0464">Manganese</keyword>
<dbReference type="GO" id="GO:0030145">
    <property type="term" value="F:manganese ion binding"/>
    <property type="evidence" value="ECO:0007669"/>
    <property type="project" value="InterPro"/>
</dbReference>
<dbReference type="SUPFAM" id="SSF53092">
    <property type="entry name" value="Creatinase/prolidase N-terminal domain"/>
    <property type="match status" value="1"/>
</dbReference>
<dbReference type="SUPFAM" id="SSF55920">
    <property type="entry name" value="Creatinase/aminopeptidase"/>
    <property type="match status" value="1"/>
</dbReference>
<feature type="non-terminal residue" evidence="14">
    <location>
        <position position="421"/>
    </location>
</feature>
<evidence type="ECO:0000259" key="13">
    <source>
        <dbReference type="SMART" id="SM01011"/>
    </source>
</evidence>
<evidence type="ECO:0000256" key="4">
    <source>
        <dbReference type="ARBA" id="ARBA00012574"/>
    </source>
</evidence>
<dbReference type="PANTHER" id="PTHR43226">
    <property type="entry name" value="XAA-PRO AMINOPEPTIDASE 3"/>
    <property type="match status" value="1"/>
</dbReference>
<comment type="similarity">
    <text evidence="3">Belongs to the peptidase M24B family.</text>
</comment>
<dbReference type="SMART" id="SM01011">
    <property type="entry name" value="AMP_N"/>
    <property type="match status" value="1"/>
</dbReference>
<dbReference type="FunFam" id="3.90.230.10:FF:000002">
    <property type="entry name" value="Xaa-Pro aminopeptidase 3"/>
    <property type="match status" value="1"/>
</dbReference>
<dbReference type="GO" id="GO:0005829">
    <property type="term" value="C:cytosol"/>
    <property type="evidence" value="ECO:0007669"/>
    <property type="project" value="TreeGrafter"/>
</dbReference>
<evidence type="ECO:0000256" key="3">
    <source>
        <dbReference type="ARBA" id="ARBA00008766"/>
    </source>
</evidence>
<evidence type="ECO:0000256" key="9">
    <source>
        <dbReference type="ARBA" id="ARBA00023211"/>
    </source>
</evidence>
<evidence type="ECO:0000256" key="7">
    <source>
        <dbReference type="ARBA" id="ARBA00022801"/>
    </source>
</evidence>
<dbReference type="InterPro" id="IPR036005">
    <property type="entry name" value="Creatinase/aminopeptidase-like"/>
</dbReference>
<dbReference type="Proteomes" id="UP000885822">
    <property type="component" value="Unassembled WGS sequence"/>
</dbReference>
<dbReference type="EMBL" id="DRCV01000068">
    <property type="protein sequence ID" value="HDK37685.1"/>
    <property type="molecule type" value="Genomic_DNA"/>
</dbReference>
<feature type="domain" description="Aminopeptidase P N-terminal" evidence="13">
    <location>
        <begin position="2"/>
        <end position="136"/>
    </location>
</feature>
<dbReference type="InterPro" id="IPR029149">
    <property type="entry name" value="Creatin/AminoP/Spt16_N"/>
</dbReference>
<dbReference type="CDD" id="cd01087">
    <property type="entry name" value="Prolidase"/>
    <property type="match status" value="1"/>
</dbReference>
<keyword evidence="8" id="KW-0482">Metalloprotease</keyword>
<dbReference type="InterPro" id="IPR052433">
    <property type="entry name" value="X-Pro_dipept-like"/>
</dbReference>
<comment type="caution">
    <text evidence="14">The sequence shown here is derived from an EMBL/GenBank/DDBJ whole genome shotgun (WGS) entry which is preliminary data.</text>
</comment>
<sequence length="421" mass="47732">MIKQKEYAKRRLQLMEIAGEDSVIIVHAAAQKIRNNDVGYPYRQNSDFLYLSGFSEPEAMMVLLPEEKGGHSILFCRERDPNREMWDGLMTGTEGAVEQFGFDESFPISEMEKRLPRLLRGRERIYYDLGKIPDFDQLLIGWMNDFRAKTRKKFLAPDEIIALDHSLHEMRLFKSRTEITTMRKSARVAAKAHQRAMQVCKPGMNEAEIHAELLHTFTRNQCETSYIPIVGGGANACVLHYISNRDQLNDGDLLLIDAGAEYDGYASDITRTFPVNGKFSGPQRDLYEVVLAAQLKAIEEVRAGNPWEHVHETAVQVATEGMIDLGILKGSLEEALEEEHFKDYYVHNTGHWLGMDVHDVGEYEIDGHSRVLEPGMVLTVEPGIYIPNSATAVDEIWRGMGIRIEDNVVVTRDEADVLTSD</sequence>
<evidence type="ECO:0000256" key="10">
    <source>
        <dbReference type="ARBA" id="ARBA00069363"/>
    </source>
</evidence>